<keyword evidence="2" id="KW-1185">Reference proteome</keyword>
<proteinExistence type="predicted"/>
<name>A0ABV5LNN9_9ACTN</name>
<evidence type="ECO:0000313" key="2">
    <source>
        <dbReference type="Proteomes" id="UP001589748"/>
    </source>
</evidence>
<gene>
    <name evidence="1" type="ORF">ACFFVI_01945</name>
</gene>
<evidence type="ECO:0000313" key="1">
    <source>
        <dbReference type="EMBL" id="MFB9375720.1"/>
    </source>
</evidence>
<dbReference type="EMBL" id="JBHMDM010000001">
    <property type="protein sequence ID" value="MFB9375720.1"/>
    <property type="molecule type" value="Genomic_DNA"/>
</dbReference>
<accession>A0ABV5LNN9</accession>
<dbReference type="Proteomes" id="UP001589748">
    <property type="component" value="Unassembled WGS sequence"/>
</dbReference>
<protein>
    <submittedName>
        <fullName evidence="1">DUF1800 domain-containing protein</fullName>
    </submittedName>
</protein>
<comment type="caution">
    <text evidence="1">The sequence shown here is derived from an EMBL/GenBank/DDBJ whole genome shotgun (WGS) entry which is preliminary data.</text>
</comment>
<dbReference type="RefSeq" id="WP_380140031.1">
    <property type="nucleotide sequence ID" value="NZ_JBHLUI010000012.1"/>
</dbReference>
<dbReference type="Pfam" id="PF08811">
    <property type="entry name" value="DUF1800"/>
    <property type="match status" value="1"/>
</dbReference>
<sequence length="468" mass="51614">MVDTLLHLVRRTTWGPTPGLLEEVAAVGPARWLEQQLDPSRIPDEACDRFLTLFPKLNRTLQQVRAQERWGDARTMQQLSYATIGRYCWSRRQLFEVMCDFWSNHLNVTNTVPAFFADRHDYDATVVRPHALGRFADMLLASSRHPAMLRYLDGGVSRKEAPNQNYGREVLELHTLGIDGGYTETDMKACARVMTGWCFRGDGTAIFDPRRHDAGAVRVAGWSAPDHDPASGPQVQADLLLFLARHPSTARSLATKLVRRFVSDDPQPDLVAQLARVYLDNDTAVAPVLRALFASPAFAASAGTKTRRPLEGLVAAVRALGAQPGRTGAGGADAIFIAARGLGHGPLLWPAPNGFPDVATAWSSAGSTMRRWNATWELTSRRKPDNLVWPENSNLATRIAGCRTWGQFLARLVATLLFRPATQPEIDALLRLCGRSSETPLSENDPWLAQRLGDLSAIVLCAPGHMER</sequence>
<dbReference type="InterPro" id="IPR014917">
    <property type="entry name" value="DUF1800"/>
</dbReference>
<reference evidence="1 2" key="1">
    <citation type="submission" date="2024-09" db="EMBL/GenBank/DDBJ databases">
        <authorList>
            <person name="Sun Q."/>
            <person name="Mori K."/>
        </authorList>
    </citation>
    <scope>NUCLEOTIDE SEQUENCE [LARGE SCALE GENOMIC DNA]</scope>
    <source>
        <strain evidence="1 2">TISTR 1856</strain>
    </source>
</reference>
<organism evidence="1 2">
    <name type="scientific">Kineococcus gynurae</name>
    <dbReference type="NCBI Taxonomy" id="452979"/>
    <lineage>
        <taxon>Bacteria</taxon>
        <taxon>Bacillati</taxon>
        <taxon>Actinomycetota</taxon>
        <taxon>Actinomycetes</taxon>
        <taxon>Kineosporiales</taxon>
        <taxon>Kineosporiaceae</taxon>
        <taxon>Kineococcus</taxon>
    </lineage>
</organism>